<keyword evidence="1" id="KW-1015">Disulfide bond</keyword>
<feature type="disulfide bond" evidence="1">
    <location>
        <begin position="27"/>
        <end position="36"/>
    </location>
</feature>
<dbReference type="EMBL" id="CAJNOG010002764">
    <property type="protein sequence ID" value="CAF1516598.1"/>
    <property type="molecule type" value="Genomic_DNA"/>
</dbReference>
<gene>
    <name evidence="3" type="ORF">JYZ213_LOCUS44334</name>
</gene>
<accession>A0A815UIY9</accession>
<reference evidence="3" key="1">
    <citation type="submission" date="2021-02" db="EMBL/GenBank/DDBJ databases">
        <authorList>
            <person name="Nowell W R."/>
        </authorList>
    </citation>
    <scope>NUCLEOTIDE SEQUENCE</scope>
</reference>
<proteinExistence type="predicted"/>
<evidence type="ECO:0000256" key="1">
    <source>
        <dbReference type="PROSITE-ProRule" id="PRU00076"/>
    </source>
</evidence>
<organism evidence="3 4">
    <name type="scientific">Adineta steineri</name>
    <dbReference type="NCBI Taxonomy" id="433720"/>
    <lineage>
        <taxon>Eukaryota</taxon>
        <taxon>Metazoa</taxon>
        <taxon>Spiralia</taxon>
        <taxon>Gnathifera</taxon>
        <taxon>Rotifera</taxon>
        <taxon>Eurotatoria</taxon>
        <taxon>Bdelloidea</taxon>
        <taxon>Adinetida</taxon>
        <taxon>Adinetidae</taxon>
        <taxon>Adineta</taxon>
    </lineage>
</organism>
<evidence type="ECO:0000259" key="2">
    <source>
        <dbReference type="PROSITE" id="PS50026"/>
    </source>
</evidence>
<name>A0A815UIY9_9BILA</name>
<keyword evidence="1" id="KW-0245">EGF-like domain</keyword>
<sequence>MNQCAFEICENGGSCVPNSSKGVKCICTAEWSGPLCDYPT</sequence>
<comment type="caution">
    <text evidence="3">The sequence shown here is derived from an EMBL/GenBank/DDBJ whole genome shotgun (WGS) entry which is preliminary data.</text>
</comment>
<dbReference type="Proteomes" id="UP000663845">
    <property type="component" value="Unassembled WGS sequence"/>
</dbReference>
<dbReference type="PROSITE" id="PS00022">
    <property type="entry name" value="EGF_1"/>
    <property type="match status" value="1"/>
</dbReference>
<evidence type="ECO:0000313" key="3">
    <source>
        <dbReference type="EMBL" id="CAF1516598.1"/>
    </source>
</evidence>
<protein>
    <recommendedName>
        <fullName evidence="2">EGF-like domain-containing protein</fullName>
    </recommendedName>
</protein>
<dbReference type="Gene3D" id="2.10.25.10">
    <property type="entry name" value="Laminin"/>
    <property type="match status" value="1"/>
</dbReference>
<dbReference type="InterPro" id="IPR000742">
    <property type="entry name" value="EGF"/>
</dbReference>
<feature type="non-terminal residue" evidence="3">
    <location>
        <position position="40"/>
    </location>
</feature>
<dbReference type="SUPFAM" id="SSF57196">
    <property type="entry name" value="EGF/Laminin"/>
    <property type="match status" value="1"/>
</dbReference>
<dbReference type="PROSITE" id="PS50026">
    <property type="entry name" value="EGF_3"/>
    <property type="match status" value="1"/>
</dbReference>
<comment type="caution">
    <text evidence="1">Lacks conserved residue(s) required for the propagation of feature annotation.</text>
</comment>
<dbReference type="Pfam" id="PF00008">
    <property type="entry name" value="EGF"/>
    <property type="match status" value="1"/>
</dbReference>
<feature type="domain" description="EGF-like" evidence="2">
    <location>
        <begin position="1"/>
        <end position="37"/>
    </location>
</feature>
<dbReference type="AlphaFoldDB" id="A0A815UIY9"/>
<evidence type="ECO:0000313" key="4">
    <source>
        <dbReference type="Proteomes" id="UP000663845"/>
    </source>
</evidence>